<organism evidence="4 5">
    <name type="scientific">Tenacibaculum maritimum NCIMB 2154</name>
    <dbReference type="NCBI Taxonomy" id="1349785"/>
    <lineage>
        <taxon>Bacteria</taxon>
        <taxon>Pseudomonadati</taxon>
        <taxon>Bacteroidota</taxon>
        <taxon>Flavobacteriia</taxon>
        <taxon>Flavobacteriales</taxon>
        <taxon>Flavobacteriaceae</taxon>
        <taxon>Tenacibaculum</taxon>
    </lineage>
</organism>
<dbReference type="GeneID" id="47724453"/>
<dbReference type="InterPro" id="IPR012373">
    <property type="entry name" value="Ferrdict_sens_TM"/>
</dbReference>
<dbReference type="Pfam" id="PF16344">
    <property type="entry name" value="FecR_C"/>
    <property type="match status" value="1"/>
</dbReference>
<dbReference type="PANTHER" id="PTHR30273:SF2">
    <property type="entry name" value="PROTEIN FECR"/>
    <property type="match status" value="1"/>
</dbReference>
<feature type="domain" description="Protein FecR C-terminal" evidence="3">
    <location>
        <begin position="240"/>
        <end position="304"/>
    </location>
</feature>
<feature type="transmembrane region" description="Helical" evidence="1">
    <location>
        <begin position="81"/>
        <end position="100"/>
    </location>
</feature>
<dbReference type="OrthoDB" id="649666at2"/>
<name>A0A2H1ED80_9FLAO</name>
<proteinExistence type="predicted"/>
<dbReference type="Gene3D" id="3.55.50.30">
    <property type="match status" value="1"/>
</dbReference>
<dbReference type="InterPro" id="IPR006860">
    <property type="entry name" value="FecR"/>
</dbReference>
<dbReference type="AlphaFoldDB" id="A0A2H1ED80"/>
<keyword evidence="1" id="KW-0812">Transmembrane</keyword>
<dbReference type="PANTHER" id="PTHR30273">
    <property type="entry name" value="PERIPLASMIC SIGNAL SENSOR AND SIGMA FACTOR ACTIVATOR FECR-RELATED"/>
    <property type="match status" value="1"/>
</dbReference>
<dbReference type="Pfam" id="PF04773">
    <property type="entry name" value="FecR"/>
    <property type="match status" value="1"/>
</dbReference>
<dbReference type="Gene3D" id="2.60.120.1440">
    <property type="match status" value="1"/>
</dbReference>
<reference evidence="4 5" key="1">
    <citation type="submission" date="2016-11" db="EMBL/GenBank/DDBJ databases">
        <authorList>
            <person name="Jaros S."/>
            <person name="Januszkiewicz K."/>
            <person name="Wedrychowicz H."/>
        </authorList>
    </citation>
    <scope>NUCLEOTIDE SEQUENCE [LARGE SCALE GENOMIC DNA]</scope>
    <source>
        <strain evidence="4">NCIMB 2154T</strain>
    </source>
</reference>
<evidence type="ECO:0000313" key="4">
    <source>
        <dbReference type="EMBL" id="SFZ85002.1"/>
    </source>
</evidence>
<evidence type="ECO:0000256" key="1">
    <source>
        <dbReference type="SAM" id="Phobius"/>
    </source>
</evidence>
<dbReference type="KEGG" id="tmar:MARIT_3008"/>
<dbReference type="EMBL" id="LT634361">
    <property type="protein sequence ID" value="SFZ85002.1"/>
    <property type="molecule type" value="Genomic_DNA"/>
</dbReference>
<accession>A0A2H1ED80</accession>
<dbReference type="GO" id="GO:0016989">
    <property type="term" value="F:sigma factor antagonist activity"/>
    <property type="evidence" value="ECO:0007669"/>
    <property type="project" value="TreeGrafter"/>
</dbReference>
<feature type="domain" description="FecR protein" evidence="2">
    <location>
        <begin position="109"/>
        <end position="197"/>
    </location>
</feature>
<sequence>MADIDKIIAKHFTEKFSEEEELQFLAWKKESEIEYKKLSYVWKHTQMKNHTEKFDIDEGWNSLKKKLFNKEIPVKNSRKKMWLVAASISILLTLALPFIWNQETIKTVTASAITKVTLSDGSVVTLNKGACLSYPLEFKDKKCSLTLEGEAFFEVESDPDKPFEVKVGGTRVVVLGTSFNIKSELSSVEVIVKSGQVSFSSGEDKSVLLTAGNKGIFKEAGISKKENEDVNFLSWKTRKIKFENKSLSFILSELERIYSTPIATKGDNSKCFATINFEEQSLEEIIKELQLLFDFEVGTNAKGIVINGSNCSRK</sequence>
<dbReference type="STRING" id="1349785.GCA_000509405_02568"/>
<evidence type="ECO:0000259" key="2">
    <source>
        <dbReference type="Pfam" id="PF04773"/>
    </source>
</evidence>
<keyword evidence="1" id="KW-0472">Membrane</keyword>
<evidence type="ECO:0000313" key="5">
    <source>
        <dbReference type="Proteomes" id="UP000231564"/>
    </source>
</evidence>
<protein>
    <submittedName>
        <fullName evidence="4">Uncharacterized protein</fullName>
    </submittedName>
</protein>
<dbReference type="PIRSF" id="PIRSF018266">
    <property type="entry name" value="FecR"/>
    <property type="match status" value="1"/>
</dbReference>
<dbReference type="RefSeq" id="WP_100211880.1">
    <property type="nucleotide sequence ID" value="NZ_CP138495.1"/>
</dbReference>
<keyword evidence="5" id="KW-1185">Reference proteome</keyword>
<dbReference type="Proteomes" id="UP000231564">
    <property type="component" value="Chromosome MARIT"/>
</dbReference>
<keyword evidence="1" id="KW-1133">Transmembrane helix</keyword>
<dbReference type="InterPro" id="IPR032508">
    <property type="entry name" value="FecR_C"/>
</dbReference>
<evidence type="ECO:0000259" key="3">
    <source>
        <dbReference type="Pfam" id="PF16344"/>
    </source>
</evidence>
<gene>
    <name evidence="4" type="ORF">MARIT_3008</name>
</gene>